<dbReference type="InterPro" id="IPR000242">
    <property type="entry name" value="PTP_cat"/>
</dbReference>
<evidence type="ECO:0000256" key="7">
    <source>
        <dbReference type="ARBA" id="ARBA00022989"/>
    </source>
</evidence>
<evidence type="ECO:0000313" key="17">
    <source>
        <dbReference type="Proteomes" id="UP000700334"/>
    </source>
</evidence>
<comment type="caution">
    <text evidence="16">The sequence shown here is derived from an EMBL/GenBank/DDBJ whole genome shotgun (WGS) entry which is preliminary data.</text>
</comment>
<evidence type="ECO:0000259" key="15">
    <source>
        <dbReference type="PROSITE" id="PS50853"/>
    </source>
</evidence>
<dbReference type="SUPFAM" id="SSF49265">
    <property type="entry name" value="Fibronectin type III"/>
    <property type="match status" value="3"/>
</dbReference>
<dbReference type="SUPFAM" id="SSF52799">
    <property type="entry name" value="(Phosphotyrosine protein) phosphatases II"/>
    <property type="match status" value="1"/>
</dbReference>
<sequence length="1431" mass="154956">MVEEDDAELDGTGVGVWGWQSPRLGQGCGGVLAADSLGHGVSVQWTPHILADADDFQHCTRPLRVDASHPPTCVMRQADWPPPNCVVMEERSRLGSDRDSSWPSEAGRGPGAERPLRDGHWKGKRLCQSPAGGGLGLGLLGPPQSAAMTGTGRGRGAWGGLLLLLLEGPLRVTAQGPGGDPSWTLPSPRPPRVAEAAGAGRWAMAWAPNPRSRMHPGAHPGLGLTACSLSPGPVLLDQRCGDIEVETQTNTSISLRWTAPEDLESMPSHTYWVQWAEDGAAPRNQSTNDTRCTVGGLQPATRYQFGVWAEQGANRSQVEHKNASTAPNPVGKLTVEAQTNTSISLSWTSPDGPGQQSYTYWLRWAADGGTAETQKITATSHTVGGLEPASRYELSVWAEKNRLNSSEVTITGHTAPGQVRGLRVEAQTSMSISLSWTRPDGPGQQTYNYWVQRDRDPINCHDYTSNTSYTVRYLEPASQYELSVWAEKDGVNGDKVTVTGHTGEWPQPTLSALSLPWGAQGRRPQFGSRRGLLQPLNCPQGDPGRHWERPGSSTALAWGQGVSQQPGPPHRLLQPPAPTPLPHGRDGQSGLISRVRPLLGAPPSPPSEGAGHWERVPDGGCRAGLDSHCRVWRVEGGPAPGWSGRAQPDSEELHPPSLVAVSRASSGPAHSPRPGPAVAAAAQDQKWPLAVPAQLPSTVVSLSHLSAPGQVRALRVEAQTNTSISLSWTSPDGPGQQSYTYWLRWAADGGTAETQKITATSHTVGGLEPASRYELSVWAEKNRLNSSEVTITGHTAPNEVTVLRNETRSDHSVTLQWDAPERPPSRDYSYCVRWARDGGPRGDEDSSTTNERRLQVEGLLPGTLYTFSVSAQSQHVLGAPRSLQASTAPSQATITSCTSTPGGRGLVLNWSCPAGGYSAVWLEAGGQRSDQDQASCNAGSGTVWGLQPAWTYAARVVTVWDGELARSAPKTCRTEGAGVIVGSVFGVLLFFLLVFLLVFFLKRRSLLPWPRNSKTDVPWNQAFRWAVGSGPPRSLVESGVQSLEGPGQAGALALRAWPSLAREVPAPTAGGRVPLAVSMVWTARLGERGGKIKRAVVSFVEDIPRDSFSDHVKRNERDSNCGFAEEYQQLSLAVQNQPQLVASAPENSAKNRYRNVLPYDWSRVALKPLPGEPGSDYINASFIPVKLGWGGVLPPGGTPDHPSPVAHQGLWSAQEFIATQGPLPQTVGDFWRLVWEQQSRTLVMLANCMETGRVKCEHYWPLDTKPCTHGSLQVTLISEEVTENWAVRSLLLRHVQEEKVLPVRQFHYLTWPDHGVPHSPGPMLAFWKVLRKWLDENVGAGPPIVHCSAGVGRTGTLIALDVLLRQLEAEGLVGPFNYVKKMRENRPLMVQTEAQYIFLHQCILQFLQESAAPPTQKNTYENLLYKNIAAI</sequence>
<evidence type="ECO:0000256" key="1">
    <source>
        <dbReference type="ARBA" id="ARBA00004479"/>
    </source>
</evidence>
<dbReference type="PANTHER" id="PTHR46957:SF10">
    <property type="entry name" value="PROTEIN TYROSINE PHOSPHATASE, RECEPTOR TYPE, H"/>
    <property type="match status" value="1"/>
</dbReference>
<dbReference type="SMART" id="SM00060">
    <property type="entry name" value="FN3"/>
    <property type="match status" value="6"/>
</dbReference>
<dbReference type="SMART" id="SM00194">
    <property type="entry name" value="PTPc"/>
    <property type="match status" value="1"/>
</dbReference>
<protein>
    <recommendedName>
        <fullName evidence="2">protein-tyrosine-phosphatase</fullName>
        <ecNumber evidence="2">3.1.3.48</ecNumber>
    </recommendedName>
</protein>
<dbReference type="PROSITE" id="PS00383">
    <property type="entry name" value="TYR_PHOSPHATASE_1"/>
    <property type="match status" value="1"/>
</dbReference>
<keyword evidence="6" id="KW-0904">Protein phosphatase</keyword>
<feature type="domain" description="Fibronectin type-III" evidence="15">
    <location>
        <begin position="796"/>
        <end position="891"/>
    </location>
</feature>
<dbReference type="InterPro" id="IPR016130">
    <property type="entry name" value="Tyr_Pase_AS"/>
</dbReference>
<dbReference type="FunFam" id="3.90.190.10:FF:000009">
    <property type="entry name" value="Receptor-type tyrosine-protein phosphatase beta"/>
    <property type="match status" value="1"/>
</dbReference>
<dbReference type="PROSITE" id="PS50056">
    <property type="entry name" value="TYR_PHOSPHATASE_2"/>
    <property type="match status" value="1"/>
</dbReference>
<dbReference type="PRINTS" id="PR00700">
    <property type="entry name" value="PRTYPHPHTASE"/>
</dbReference>
<accession>A0A8J6B7Q0</accession>
<dbReference type="EMBL" id="JAGFMF010011562">
    <property type="protein sequence ID" value="KAG8520594.1"/>
    <property type="molecule type" value="Genomic_DNA"/>
</dbReference>
<dbReference type="InterPro" id="IPR050713">
    <property type="entry name" value="RTP_Phos/Ushers"/>
</dbReference>
<dbReference type="EC" id="3.1.3.48" evidence="2"/>
<evidence type="ECO:0000256" key="3">
    <source>
        <dbReference type="ARBA" id="ARBA00022692"/>
    </source>
</evidence>
<evidence type="ECO:0000256" key="11">
    <source>
        <dbReference type="SAM" id="MobiDB-lite"/>
    </source>
</evidence>
<feature type="region of interest" description="Disordered" evidence="11">
    <location>
        <begin position="661"/>
        <end position="681"/>
    </location>
</feature>
<keyword evidence="3 12" id="KW-0812">Transmembrane</keyword>
<dbReference type="PROSITE" id="PS50055">
    <property type="entry name" value="TYR_PHOSPHATASE_PTP"/>
    <property type="match status" value="1"/>
</dbReference>
<keyword evidence="7 12" id="KW-1133">Transmembrane helix</keyword>
<feature type="domain" description="Fibronectin type-III" evidence="15">
    <location>
        <begin position="707"/>
        <end position="795"/>
    </location>
</feature>
<evidence type="ECO:0000256" key="8">
    <source>
        <dbReference type="ARBA" id="ARBA00023136"/>
    </source>
</evidence>
<feature type="compositionally biased region" description="Polar residues" evidence="11">
    <location>
        <begin position="551"/>
        <end position="565"/>
    </location>
</feature>
<dbReference type="CDD" id="cd00063">
    <property type="entry name" value="FN3"/>
    <property type="match status" value="5"/>
</dbReference>
<dbReference type="GO" id="GO:0043235">
    <property type="term" value="C:receptor complex"/>
    <property type="evidence" value="ECO:0007669"/>
    <property type="project" value="TreeGrafter"/>
</dbReference>
<dbReference type="PANTHER" id="PTHR46957">
    <property type="entry name" value="CYTOKINE RECEPTOR"/>
    <property type="match status" value="1"/>
</dbReference>
<evidence type="ECO:0000256" key="4">
    <source>
        <dbReference type="ARBA" id="ARBA00022729"/>
    </source>
</evidence>
<dbReference type="InterPro" id="IPR000387">
    <property type="entry name" value="Tyr_Pase_dom"/>
</dbReference>
<evidence type="ECO:0000256" key="10">
    <source>
        <dbReference type="ARBA" id="ARBA00051722"/>
    </source>
</evidence>
<evidence type="ECO:0000259" key="14">
    <source>
        <dbReference type="PROSITE" id="PS50056"/>
    </source>
</evidence>
<keyword evidence="4" id="KW-0732">Signal</keyword>
<comment type="subcellular location">
    <subcellularLocation>
        <location evidence="1">Membrane</location>
        <topology evidence="1">Single-pass type I membrane protein</topology>
    </subcellularLocation>
</comment>
<dbReference type="Pfam" id="PF00102">
    <property type="entry name" value="Y_phosphatase"/>
    <property type="match status" value="1"/>
</dbReference>
<gene>
    <name evidence="16" type="ORF">J0S82_007462</name>
</gene>
<keyword evidence="9" id="KW-0325">Glycoprotein</keyword>
<dbReference type="InterPro" id="IPR036116">
    <property type="entry name" value="FN3_sf"/>
</dbReference>
<feature type="domain" description="Fibronectin type-III" evidence="15">
    <location>
        <begin position="418"/>
        <end position="508"/>
    </location>
</feature>
<feature type="domain" description="Fibronectin type-III" evidence="15">
    <location>
        <begin position="329"/>
        <end position="417"/>
    </location>
</feature>
<feature type="domain" description="Fibronectin type-III" evidence="15">
    <location>
        <begin position="239"/>
        <end position="328"/>
    </location>
</feature>
<dbReference type="InterPro" id="IPR003961">
    <property type="entry name" value="FN3_dom"/>
</dbReference>
<dbReference type="InterPro" id="IPR013783">
    <property type="entry name" value="Ig-like_fold"/>
</dbReference>
<dbReference type="GO" id="GO:0016020">
    <property type="term" value="C:membrane"/>
    <property type="evidence" value="ECO:0007669"/>
    <property type="project" value="UniProtKB-SubCell"/>
</dbReference>
<comment type="catalytic activity">
    <reaction evidence="10">
        <text>O-phospho-L-tyrosyl-[protein] + H2O = L-tyrosyl-[protein] + phosphate</text>
        <dbReference type="Rhea" id="RHEA:10684"/>
        <dbReference type="Rhea" id="RHEA-COMP:10136"/>
        <dbReference type="Rhea" id="RHEA-COMP:20101"/>
        <dbReference type="ChEBI" id="CHEBI:15377"/>
        <dbReference type="ChEBI" id="CHEBI:43474"/>
        <dbReference type="ChEBI" id="CHEBI:46858"/>
        <dbReference type="ChEBI" id="CHEBI:61978"/>
        <dbReference type="EC" id="3.1.3.48"/>
    </reaction>
</comment>
<feature type="region of interest" description="Disordered" evidence="11">
    <location>
        <begin position="521"/>
        <end position="618"/>
    </location>
</feature>
<evidence type="ECO:0000256" key="2">
    <source>
        <dbReference type="ARBA" id="ARBA00013064"/>
    </source>
</evidence>
<dbReference type="Gene3D" id="2.60.40.10">
    <property type="entry name" value="Immunoglobulins"/>
    <property type="match status" value="5"/>
</dbReference>
<dbReference type="InterPro" id="IPR003595">
    <property type="entry name" value="Tyr_Pase_cat"/>
</dbReference>
<dbReference type="Proteomes" id="UP000700334">
    <property type="component" value="Unassembled WGS sequence"/>
</dbReference>
<feature type="transmembrane region" description="Helical" evidence="12">
    <location>
        <begin position="976"/>
        <end position="1001"/>
    </location>
</feature>
<feature type="region of interest" description="Disordered" evidence="11">
    <location>
        <begin position="91"/>
        <end position="127"/>
    </location>
</feature>
<feature type="compositionally biased region" description="Basic and acidic residues" evidence="11">
    <location>
        <begin position="91"/>
        <end position="100"/>
    </location>
</feature>
<keyword evidence="8 12" id="KW-0472">Membrane</keyword>
<dbReference type="InterPro" id="IPR029021">
    <property type="entry name" value="Prot-tyrosine_phosphatase-like"/>
</dbReference>
<name>A0A8J6B7Q0_GALPY</name>
<keyword evidence="17" id="KW-1185">Reference proteome</keyword>
<keyword evidence="5" id="KW-0378">Hydrolase</keyword>
<dbReference type="Pfam" id="PF00041">
    <property type="entry name" value="fn3"/>
    <property type="match status" value="5"/>
</dbReference>
<dbReference type="OrthoDB" id="9666139at2759"/>
<keyword evidence="16" id="KW-0675">Receptor</keyword>
<feature type="domain" description="Tyrosine-protein phosphatase" evidence="13">
    <location>
        <begin position="1123"/>
        <end position="1406"/>
    </location>
</feature>
<evidence type="ECO:0000256" key="9">
    <source>
        <dbReference type="ARBA" id="ARBA00023180"/>
    </source>
</evidence>
<dbReference type="GO" id="GO:0004725">
    <property type="term" value="F:protein tyrosine phosphatase activity"/>
    <property type="evidence" value="ECO:0007669"/>
    <property type="project" value="UniProtKB-EC"/>
</dbReference>
<evidence type="ECO:0000256" key="12">
    <source>
        <dbReference type="SAM" id="Phobius"/>
    </source>
</evidence>
<evidence type="ECO:0000259" key="13">
    <source>
        <dbReference type="PROSITE" id="PS50055"/>
    </source>
</evidence>
<dbReference type="PROSITE" id="PS50853">
    <property type="entry name" value="FN3"/>
    <property type="match status" value="5"/>
</dbReference>
<reference evidence="16" key="1">
    <citation type="journal article" date="2021" name="Evol. Appl.">
        <title>The genome of the Pyrenean desman and the effects of bottlenecks and inbreeding on the genomic landscape of an endangered species.</title>
        <authorList>
            <person name="Escoda L."/>
            <person name="Castresana J."/>
        </authorList>
    </citation>
    <scope>NUCLEOTIDE SEQUENCE</scope>
    <source>
        <strain evidence="16">IBE-C5619</strain>
    </source>
</reference>
<dbReference type="SMART" id="SM00404">
    <property type="entry name" value="PTPc_motif"/>
    <property type="match status" value="1"/>
</dbReference>
<proteinExistence type="predicted"/>
<feature type="domain" description="Tyrosine specific protein phosphatases" evidence="14">
    <location>
        <begin position="1324"/>
        <end position="1397"/>
    </location>
</feature>
<evidence type="ECO:0000313" key="16">
    <source>
        <dbReference type="EMBL" id="KAG8520594.1"/>
    </source>
</evidence>
<organism evidence="16 17">
    <name type="scientific">Galemys pyrenaicus</name>
    <name type="common">Iberian desman</name>
    <name type="synonym">Pyrenean desman</name>
    <dbReference type="NCBI Taxonomy" id="202257"/>
    <lineage>
        <taxon>Eukaryota</taxon>
        <taxon>Metazoa</taxon>
        <taxon>Chordata</taxon>
        <taxon>Craniata</taxon>
        <taxon>Vertebrata</taxon>
        <taxon>Euteleostomi</taxon>
        <taxon>Mammalia</taxon>
        <taxon>Eutheria</taxon>
        <taxon>Laurasiatheria</taxon>
        <taxon>Eulipotyphla</taxon>
        <taxon>Talpidae</taxon>
        <taxon>Galemys</taxon>
    </lineage>
</organism>
<dbReference type="Gene3D" id="3.90.190.10">
    <property type="entry name" value="Protein tyrosine phosphatase superfamily"/>
    <property type="match status" value="1"/>
</dbReference>
<evidence type="ECO:0000256" key="5">
    <source>
        <dbReference type="ARBA" id="ARBA00022801"/>
    </source>
</evidence>
<evidence type="ECO:0000256" key="6">
    <source>
        <dbReference type="ARBA" id="ARBA00022912"/>
    </source>
</evidence>